<dbReference type="Proteomes" id="UP000284177">
    <property type="component" value="Unassembled WGS sequence"/>
</dbReference>
<gene>
    <name evidence="2" type="ORF">BET03_11555</name>
</gene>
<evidence type="ECO:0000313" key="3">
    <source>
        <dbReference type="Proteomes" id="UP000284177"/>
    </source>
</evidence>
<organism evidence="2 3">
    <name type="scientific">Thermohalobacter berrensis</name>
    <dbReference type="NCBI Taxonomy" id="99594"/>
    <lineage>
        <taxon>Bacteria</taxon>
        <taxon>Bacillati</taxon>
        <taxon>Bacillota</taxon>
        <taxon>Tissierellia</taxon>
        <taxon>Tissierellales</taxon>
        <taxon>Thermohalobacteraceae</taxon>
        <taxon>Thermohalobacter</taxon>
    </lineage>
</organism>
<accession>A0A419T3T9</accession>
<comment type="caution">
    <text evidence="2">The sequence shown here is derived from an EMBL/GenBank/DDBJ whole genome shotgun (WGS) entry which is preliminary data.</text>
</comment>
<name>A0A419T3T9_9FIRM</name>
<feature type="chain" id="PRO_5019212551" evidence="1">
    <location>
        <begin position="23"/>
        <end position="190"/>
    </location>
</feature>
<reference evidence="2 3" key="1">
    <citation type="submission" date="2016-08" db="EMBL/GenBank/DDBJ databases">
        <title>Novel Firmicutes and Novel Genomes.</title>
        <authorList>
            <person name="Poppleton D.I."/>
            <person name="Gribaldo S."/>
        </authorList>
    </citation>
    <scope>NUCLEOTIDE SEQUENCE [LARGE SCALE GENOMIC DNA]</scope>
    <source>
        <strain evidence="2 3">CTT3</strain>
    </source>
</reference>
<keyword evidence="3" id="KW-1185">Reference proteome</keyword>
<sequence>MLKKILVGTLAFLIINTSAAYADEVKNKDDTKENTVIEEDATEKLEDVKIVKPKNNLITVDRNVVLSGKGEEGTEIVVEVYSAKNVTEIEFDVNTLLDTKDEDEYVLVSSENFKIGKLGYFAHELKLNLGKNKITLYVKENEEVKKVLTRHVVVTEISKAKEYINNINNMNFSDKIKEMIGEFKKFNDGQ</sequence>
<evidence type="ECO:0000313" key="2">
    <source>
        <dbReference type="EMBL" id="RKD32099.1"/>
    </source>
</evidence>
<protein>
    <submittedName>
        <fullName evidence="2">Uncharacterized protein</fullName>
    </submittedName>
</protein>
<keyword evidence="1" id="KW-0732">Signal</keyword>
<dbReference type="EMBL" id="MCIB01000013">
    <property type="protein sequence ID" value="RKD32099.1"/>
    <property type="molecule type" value="Genomic_DNA"/>
</dbReference>
<proteinExistence type="predicted"/>
<feature type="signal peptide" evidence="1">
    <location>
        <begin position="1"/>
        <end position="22"/>
    </location>
</feature>
<dbReference type="AlphaFoldDB" id="A0A419T3T9"/>
<dbReference type="RefSeq" id="WP_120168955.1">
    <property type="nucleotide sequence ID" value="NZ_MCIB01000013.1"/>
</dbReference>
<evidence type="ECO:0000256" key="1">
    <source>
        <dbReference type="SAM" id="SignalP"/>
    </source>
</evidence>
<dbReference type="OrthoDB" id="1951369at2"/>